<dbReference type="RefSeq" id="WP_131122872.1">
    <property type="nucleotide sequence ID" value="NZ_SIXH01000059.1"/>
</dbReference>
<name>A0A4Q9HXH5_STRKA</name>
<accession>A0A4Q9HXH5</accession>
<organism evidence="1 2">
    <name type="scientific">Streptomyces kasugaensis</name>
    <dbReference type="NCBI Taxonomy" id="1946"/>
    <lineage>
        <taxon>Bacteria</taxon>
        <taxon>Bacillati</taxon>
        <taxon>Actinomycetota</taxon>
        <taxon>Actinomycetes</taxon>
        <taxon>Kitasatosporales</taxon>
        <taxon>Streptomycetaceae</taxon>
        <taxon>Streptomyces</taxon>
    </lineage>
</organism>
<evidence type="ECO:0000313" key="1">
    <source>
        <dbReference type="EMBL" id="TBO59937.1"/>
    </source>
</evidence>
<sequence>MDPIVLAAGTALVSAMATDGWQQAQDAVATWWRRIRPDRADSVGGELDTLRTQVLAARDDADENTERALVGIWQLRLQQLLQGDPALATELQQLLNDHLAPRLPPDERAQIRSVAMKAEARDSARIYMAGRDQHITGS</sequence>
<dbReference type="AlphaFoldDB" id="A0A4Q9HXH5"/>
<gene>
    <name evidence="1" type="ORF">EYS09_09450</name>
</gene>
<dbReference type="EMBL" id="SIXH01000059">
    <property type="protein sequence ID" value="TBO59937.1"/>
    <property type="molecule type" value="Genomic_DNA"/>
</dbReference>
<comment type="caution">
    <text evidence="1">The sequence shown here is derived from an EMBL/GenBank/DDBJ whole genome shotgun (WGS) entry which is preliminary data.</text>
</comment>
<evidence type="ECO:0000313" key="2">
    <source>
        <dbReference type="Proteomes" id="UP000292452"/>
    </source>
</evidence>
<dbReference type="Proteomes" id="UP000292452">
    <property type="component" value="Unassembled WGS sequence"/>
</dbReference>
<reference evidence="1 2" key="1">
    <citation type="submission" date="2019-02" db="EMBL/GenBank/DDBJ databases">
        <title>Draft Genome Sequence of Streptomyces sp. AM-2504, identified by 16S rRNA comparative analysis as a Streptomyces Kasugaensis strain.</title>
        <authorList>
            <person name="Napolioni V."/>
            <person name="Giuliodori A.M."/>
            <person name="Spurio R."/>
            <person name="Fabbretti A."/>
        </authorList>
    </citation>
    <scope>NUCLEOTIDE SEQUENCE [LARGE SCALE GENOMIC DNA]</scope>
    <source>
        <strain evidence="1 2">AM-2504</strain>
    </source>
</reference>
<keyword evidence="2" id="KW-1185">Reference proteome</keyword>
<proteinExistence type="predicted"/>
<protein>
    <submittedName>
        <fullName evidence="1">Uncharacterized protein</fullName>
    </submittedName>
</protein>